<evidence type="ECO:0000256" key="1">
    <source>
        <dbReference type="ARBA" id="ARBA00000642"/>
    </source>
</evidence>
<feature type="binding site" evidence="7">
    <location>
        <position position="307"/>
    </location>
    <ligand>
        <name>ATP</name>
        <dbReference type="ChEBI" id="CHEBI:30616"/>
    </ligand>
</feature>
<dbReference type="InterPro" id="IPR036043">
    <property type="entry name" value="Phosphoglycerate_kinase_sf"/>
</dbReference>
<feature type="binding site" evidence="7">
    <location>
        <position position="195"/>
    </location>
    <ligand>
        <name>ATP</name>
        <dbReference type="ChEBI" id="CHEBI:30616"/>
    </ligand>
</feature>
<gene>
    <name evidence="9" type="ORF">A3C87_00570</name>
</gene>
<reference evidence="9 10" key="1">
    <citation type="journal article" date="2016" name="Nat. Commun.">
        <title>Thousands of microbial genomes shed light on interconnected biogeochemical processes in an aquifer system.</title>
        <authorList>
            <person name="Anantharaman K."/>
            <person name="Brown C.T."/>
            <person name="Hug L.A."/>
            <person name="Sharon I."/>
            <person name="Castelle C.J."/>
            <person name="Probst A.J."/>
            <person name="Thomas B.C."/>
            <person name="Singh A."/>
            <person name="Wilkins M.J."/>
            <person name="Karaoz U."/>
            <person name="Brodie E.L."/>
            <person name="Williams K.H."/>
            <person name="Hubbard S.S."/>
            <person name="Banfield J.F."/>
        </authorList>
    </citation>
    <scope>NUCLEOTIDE SEQUENCE [LARGE SCALE GENOMIC DNA]</scope>
</reference>
<evidence type="ECO:0000256" key="6">
    <source>
        <dbReference type="ARBA" id="ARBA00022840"/>
    </source>
</evidence>
<feature type="binding site" evidence="7">
    <location>
        <begin position="333"/>
        <end position="336"/>
    </location>
    <ligand>
        <name>ATP</name>
        <dbReference type="ChEBI" id="CHEBI:30616"/>
    </ligand>
</feature>
<dbReference type="GO" id="GO:0006096">
    <property type="term" value="P:glycolytic process"/>
    <property type="evidence" value="ECO:0007669"/>
    <property type="project" value="InterPro"/>
</dbReference>
<dbReference type="PIRSF" id="PIRSF000724">
    <property type="entry name" value="Pgk"/>
    <property type="match status" value="1"/>
</dbReference>
<proteinExistence type="inferred from homology"/>
<accession>A0A1F6DKM7</accession>
<keyword evidence="3 8" id="KW-0808">Transferase</keyword>
<evidence type="ECO:0000256" key="3">
    <source>
        <dbReference type="ARBA" id="ARBA00022679"/>
    </source>
</evidence>
<dbReference type="PRINTS" id="PR00477">
    <property type="entry name" value="PHGLYCKINASE"/>
</dbReference>
<evidence type="ECO:0000256" key="4">
    <source>
        <dbReference type="ARBA" id="ARBA00022741"/>
    </source>
</evidence>
<comment type="caution">
    <text evidence="9">The sequence shown here is derived from an EMBL/GenBank/DDBJ whole genome shotgun (WGS) entry which is preliminary data.</text>
</comment>
<evidence type="ECO:0000256" key="5">
    <source>
        <dbReference type="ARBA" id="ARBA00022777"/>
    </source>
</evidence>
<dbReference type="PANTHER" id="PTHR11406">
    <property type="entry name" value="PHOSPHOGLYCERATE KINASE"/>
    <property type="match status" value="1"/>
</dbReference>
<sequence length="376" mass="40383">MKTLPNISSLPDVRGKKVLVRASLNVPLIDGRVSDETRLRANLPTIKVLQERGAKIILLGHLGRNGESLQVLATALAKHVPVTFIGTAYDASETVQGIDALQDGEVVMLENVRHDEREEQNDAQYAETMAALGDYFVVDAFADAHREHASITGIAKILPTVFGEAFMQEYNALSLAVEPKSPSLAIIGGAKFDTKTPLIKTLAQKYTHVFIGGALMNDVYKARGYEIGTSVASDAAIDSEILALPNLVVPTDVLVRNQNGEVRNVLATEITSGDMVVDIGEESFKTLSRHIDEAAEIVWNGPLGYFEAGFDRFTKACAEKIAIRKNAITIVGGGDTLAALGVTHTTDAFTHVSTAGGAMLTFLETGTLPIIEQVQE</sequence>
<dbReference type="Pfam" id="PF00162">
    <property type="entry name" value="PGK"/>
    <property type="match status" value="1"/>
</dbReference>
<evidence type="ECO:0000313" key="9">
    <source>
        <dbReference type="EMBL" id="OGG61877.1"/>
    </source>
</evidence>
<comment type="similarity">
    <text evidence="8">Belongs to the phosphoglycerate kinase family.</text>
</comment>
<keyword evidence="4" id="KW-0547">Nucleotide-binding</keyword>
<comment type="catalytic activity">
    <reaction evidence="1 8">
        <text>(2R)-3-phosphoglycerate + ATP = (2R)-3-phospho-glyceroyl phosphate + ADP</text>
        <dbReference type="Rhea" id="RHEA:14801"/>
        <dbReference type="ChEBI" id="CHEBI:30616"/>
        <dbReference type="ChEBI" id="CHEBI:57604"/>
        <dbReference type="ChEBI" id="CHEBI:58272"/>
        <dbReference type="ChEBI" id="CHEBI:456216"/>
        <dbReference type="EC" id="2.7.2.3"/>
    </reaction>
</comment>
<dbReference type="AlphaFoldDB" id="A0A1F6DKM7"/>
<keyword evidence="5 8" id="KW-0418">Kinase</keyword>
<dbReference type="GO" id="GO:0005524">
    <property type="term" value="F:ATP binding"/>
    <property type="evidence" value="ECO:0007669"/>
    <property type="project" value="UniProtKB-KW"/>
</dbReference>
<organism evidence="9 10">
    <name type="scientific">Candidatus Kaiserbacteria bacterium RIFCSPHIGHO2_02_FULL_49_34</name>
    <dbReference type="NCBI Taxonomy" id="1798491"/>
    <lineage>
        <taxon>Bacteria</taxon>
        <taxon>Candidatus Kaiseribacteriota</taxon>
    </lineage>
</organism>
<dbReference type="GO" id="GO:0043531">
    <property type="term" value="F:ADP binding"/>
    <property type="evidence" value="ECO:0007669"/>
    <property type="project" value="TreeGrafter"/>
</dbReference>
<dbReference type="Proteomes" id="UP000176511">
    <property type="component" value="Unassembled WGS sequence"/>
</dbReference>
<protein>
    <recommendedName>
        <fullName evidence="2 8">Phosphoglycerate kinase</fullName>
        <ecNumber evidence="2 8">2.7.2.3</ecNumber>
    </recommendedName>
</protein>
<dbReference type="InterPro" id="IPR015824">
    <property type="entry name" value="Phosphoglycerate_kinase_N"/>
</dbReference>
<evidence type="ECO:0000313" key="10">
    <source>
        <dbReference type="Proteomes" id="UP000176511"/>
    </source>
</evidence>
<dbReference type="Gene3D" id="3.40.50.1260">
    <property type="entry name" value="Phosphoglycerate kinase, N-terminal domain"/>
    <property type="match status" value="2"/>
</dbReference>
<keyword evidence="6 7" id="KW-0067">ATP-binding</keyword>
<evidence type="ECO:0000256" key="8">
    <source>
        <dbReference type="RuleBase" id="RU000532"/>
    </source>
</evidence>
<dbReference type="STRING" id="1798491.A3C87_00570"/>
<dbReference type="InterPro" id="IPR001576">
    <property type="entry name" value="Phosphoglycerate_kinase"/>
</dbReference>
<name>A0A1F6DKM7_9BACT</name>
<evidence type="ECO:0000256" key="7">
    <source>
        <dbReference type="PIRSR" id="PIRSR000724-2"/>
    </source>
</evidence>
<dbReference type="EC" id="2.7.2.3" evidence="2 8"/>
<dbReference type="GO" id="GO:0004618">
    <property type="term" value="F:phosphoglycerate kinase activity"/>
    <property type="evidence" value="ECO:0007669"/>
    <property type="project" value="UniProtKB-EC"/>
</dbReference>
<dbReference type="SUPFAM" id="SSF53748">
    <property type="entry name" value="Phosphoglycerate kinase"/>
    <property type="match status" value="1"/>
</dbReference>
<dbReference type="GO" id="GO:0005829">
    <property type="term" value="C:cytosol"/>
    <property type="evidence" value="ECO:0007669"/>
    <property type="project" value="TreeGrafter"/>
</dbReference>
<dbReference type="PANTHER" id="PTHR11406:SF23">
    <property type="entry name" value="PHOSPHOGLYCERATE KINASE 1, CHLOROPLASTIC-RELATED"/>
    <property type="match status" value="1"/>
</dbReference>
<dbReference type="EMBL" id="MFLE01000014">
    <property type="protein sequence ID" value="OGG61877.1"/>
    <property type="molecule type" value="Genomic_DNA"/>
</dbReference>
<evidence type="ECO:0000256" key="2">
    <source>
        <dbReference type="ARBA" id="ARBA00013061"/>
    </source>
</evidence>
<dbReference type="GO" id="GO:0006094">
    <property type="term" value="P:gluconeogenesis"/>
    <property type="evidence" value="ECO:0007669"/>
    <property type="project" value="TreeGrafter"/>
</dbReference>